<comment type="caution">
    <text evidence="2">The sequence shown here is derived from an EMBL/GenBank/DDBJ whole genome shotgun (WGS) entry which is preliminary data.</text>
</comment>
<accession>A0A0N1H9Q4</accession>
<evidence type="ECO:0000313" key="3">
    <source>
        <dbReference type="Proteomes" id="UP000038010"/>
    </source>
</evidence>
<dbReference type="AlphaFoldDB" id="A0A0N1H9Q4"/>
<dbReference type="VEuPathDB" id="FungiDB:AB675_7672"/>
<protein>
    <submittedName>
        <fullName evidence="2">Uncharacterized protein</fullName>
    </submittedName>
</protein>
<sequence>MDAQPSTTQDTGDVNGPLQSPESFNEDSEVDPQDTTLATKPFRILDLPFEIRKMVYEHLFVGARLMIDVPGNGRRLRVHLGAYQTQTSRLPGALIVCKLIRTESLPIFARSLRPEFYDSKTYGWPPVTPPARRVPAHYLCEARSIFVSTPDSDVVSLLTMPKLEEVHFGADLKHLVKYPEDGAPLPNYIRKGVIDMYADDFEEECRDIEALKASPVRILLGCHIIYYTIGKPASHGLDFTLDYRTRTIIERGELIDNHIPATQAPVSS</sequence>
<proteinExistence type="predicted"/>
<feature type="region of interest" description="Disordered" evidence="1">
    <location>
        <begin position="1"/>
        <end position="35"/>
    </location>
</feature>
<evidence type="ECO:0000313" key="2">
    <source>
        <dbReference type="EMBL" id="KPI40337.1"/>
    </source>
</evidence>
<organism evidence="2 3">
    <name type="scientific">Cyphellophora attinorum</name>
    <dbReference type="NCBI Taxonomy" id="1664694"/>
    <lineage>
        <taxon>Eukaryota</taxon>
        <taxon>Fungi</taxon>
        <taxon>Dikarya</taxon>
        <taxon>Ascomycota</taxon>
        <taxon>Pezizomycotina</taxon>
        <taxon>Eurotiomycetes</taxon>
        <taxon>Chaetothyriomycetidae</taxon>
        <taxon>Chaetothyriales</taxon>
        <taxon>Cyphellophoraceae</taxon>
        <taxon>Cyphellophora</taxon>
    </lineage>
</organism>
<dbReference type="EMBL" id="LFJN01000012">
    <property type="protein sequence ID" value="KPI40337.1"/>
    <property type="molecule type" value="Genomic_DNA"/>
</dbReference>
<evidence type="ECO:0000256" key="1">
    <source>
        <dbReference type="SAM" id="MobiDB-lite"/>
    </source>
</evidence>
<name>A0A0N1H9Q4_9EURO</name>
<dbReference type="OrthoDB" id="5314997at2759"/>
<reference evidence="2 3" key="1">
    <citation type="submission" date="2015-06" db="EMBL/GenBank/DDBJ databases">
        <title>Draft genome of the ant-associated black yeast Phialophora attae CBS 131958.</title>
        <authorList>
            <person name="Moreno L.F."/>
            <person name="Stielow B.J."/>
            <person name="de Hoog S."/>
            <person name="Vicente V.A."/>
            <person name="Weiss V.A."/>
            <person name="de Vries M."/>
            <person name="Cruz L.M."/>
            <person name="Souza E.M."/>
        </authorList>
    </citation>
    <scope>NUCLEOTIDE SEQUENCE [LARGE SCALE GENOMIC DNA]</scope>
    <source>
        <strain evidence="2 3">CBS 131958</strain>
    </source>
</reference>
<dbReference type="GeneID" id="28739939"/>
<feature type="compositionally biased region" description="Polar residues" evidence="1">
    <location>
        <begin position="1"/>
        <end position="23"/>
    </location>
</feature>
<dbReference type="Proteomes" id="UP000038010">
    <property type="component" value="Unassembled WGS sequence"/>
</dbReference>
<keyword evidence="3" id="KW-1185">Reference proteome</keyword>
<dbReference type="RefSeq" id="XP_018000300.1">
    <property type="nucleotide sequence ID" value="XM_018148059.1"/>
</dbReference>
<gene>
    <name evidence="2" type="ORF">AB675_7672</name>
</gene>